<evidence type="ECO:0000313" key="2">
    <source>
        <dbReference type="Proteomes" id="UP000325081"/>
    </source>
</evidence>
<proteinExistence type="predicted"/>
<sequence length="153" mass="16789">MQNGSPGPVTRWPLWIPFLIKLNLDFFRPSKNGFEPSDVPYGSFEALKQYCASRVCCCFLNSCINSVVMGIVSVASSGIRVTAKGSLKKLYSALGAVLSPVYTLPVGHDEIELEGQLTCLGPTPPPMRHQVFRVIKQFFHAAFTMNTSPSMDS</sequence>
<reference evidence="2" key="1">
    <citation type="journal article" date="2019" name="Curr. Biol.">
        <title>Genome Sequence of Striga asiatica Provides Insight into the Evolution of Plant Parasitism.</title>
        <authorList>
            <person name="Yoshida S."/>
            <person name="Kim S."/>
            <person name="Wafula E.K."/>
            <person name="Tanskanen J."/>
            <person name="Kim Y.M."/>
            <person name="Honaas L."/>
            <person name="Yang Z."/>
            <person name="Spallek T."/>
            <person name="Conn C.E."/>
            <person name="Ichihashi Y."/>
            <person name="Cheong K."/>
            <person name="Cui S."/>
            <person name="Der J.P."/>
            <person name="Gundlach H."/>
            <person name="Jiao Y."/>
            <person name="Hori C."/>
            <person name="Ishida J.K."/>
            <person name="Kasahara H."/>
            <person name="Kiba T."/>
            <person name="Kim M.S."/>
            <person name="Koo N."/>
            <person name="Laohavisit A."/>
            <person name="Lee Y.H."/>
            <person name="Lumba S."/>
            <person name="McCourt P."/>
            <person name="Mortimer J.C."/>
            <person name="Mutuku J.M."/>
            <person name="Nomura T."/>
            <person name="Sasaki-Sekimoto Y."/>
            <person name="Seto Y."/>
            <person name="Wang Y."/>
            <person name="Wakatake T."/>
            <person name="Sakakibara H."/>
            <person name="Demura T."/>
            <person name="Yamaguchi S."/>
            <person name="Yoneyama K."/>
            <person name="Manabe R.I."/>
            <person name="Nelson D.C."/>
            <person name="Schulman A.H."/>
            <person name="Timko M.P."/>
            <person name="dePamphilis C.W."/>
            <person name="Choi D."/>
            <person name="Shirasu K."/>
        </authorList>
    </citation>
    <scope>NUCLEOTIDE SEQUENCE [LARGE SCALE GENOMIC DNA]</scope>
    <source>
        <strain evidence="2">cv. UVA1</strain>
    </source>
</reference>
<protein>
    <submittedName>
        <fullName evidence="1">Sucrose-proton symporter 7</fullName>
    </submittedName>
</protein>
<organism evidence="1 2">
    <name type="scientific">Striga asiatica</name>
    <name type="common">Asiatic witchweed</name>
    <name type="synonym">Buchnera asiatica</name>
    <dbReference type="NCBI Taxonomy" id="4170"/>
    <lineage>
        <taxon>Eukaryota</taxon>
        <taxon>Viridiplantae</taxon>
        <taxon>Streptophyta</taxon>
        <taxon>Embryophyta</taxon>
        <taxon>Tracheophyta</taxon>
        <taxon>Spermatophyta</taxon>
        <taxon>Magnoliopsida</taxon>
        <taxon>eudicotyledons</taxon>
        <taxon>Gunneridae</taxon>
        <taxon>Pentapetalae</taxon>
        <taxon>asterids</taxon>
        <taxon>lamiids</taxon>
        <taxon>Lamiales</taxon>
        <taxon>Orobanchaceae</taxon>
        <taxon>Buchnereae</taxon>
        <taxon>Striga</taxon>
    </lineage>
</organism>
<gene>
    <name evidence="1" type="ORF">STAS_27432</name>
</gene>
<accession>A0A5A7R097</accession>
<dbReference type="Proteomes" id="UP000325081">
    <property type="component" value="Unassembled WGS sequence"/>
</dbReference>
<dbReference type="AlphaFoldDB" id="A0A5A7R097"/>
<name>A0A5A7R097_STRAF</name>
<keyword evidence="2" id="KW-1185">Reference proteome</keyword>
<comment type="caution">
    <text evidence="1">The sequence shown here is derived from an EMBL/GenBank/DDBJ whole genome shotgun (WGS) entry which is preliminary data.</text>
</comment>
<dbReference type="EMBL" id="BKCP01009070">
    <property type="protein sequence ID" value="GER50147.1"/>
    <property type="molecule type" value="Genomic_DNA"/>
</dbReference>
<evidence type="ECO:0000313" key="1">
    <source>
        <dbReference type="EMBL" id="GER50147.1"/>
    </source>
</evidence>